<dbReference type="Pfam" id="PF04073">
    <property type="entry name" value="tRNA_edit"/>
    <property type="match status" value="1"/>
</dbReference>
<dbReference type="PANTHER" id="PTHR42753">
    <property type="entry name" value="MITOCHONDRIAL RIBOSOME PROTEIN L39/PROLYL-TRNA LIGASE FAMILY MEMBER"/>
    <property type="match status" value="1"/>
</dbReference>
<dbReference type="InterPro" id="IPR004500">
    <property type="entry name" value="Pro-tRNA-synth_IIa_bac-type"/>
</dbReference>
<dbReference type="InterPro" id="IPR050062">
    <property type="entry name" value="Pro-tRNA_synthetase"/>
</dbReference>
<dbReference type="InterPro" id="IPR006195">
    <property type="entry name" value="aa-tRNA-synth_II"/>
</dbReference>
<evidence type="ECO:0000256" key="10">
    <source>
        <dbReference type="ARBA" id="ARBA00053664"/>
    </source>
</evidence>
<dbReference type="InterPro" id="IPR036621">
    <property type="entry name" value="Anticodon-bd_dom_sf"/>
</dbReference>
<dbReference type="PRINTS" id="PR01046">
    <property type="entry name" value="TRNASYNTHPRO"/>
</dbReference>
<evidence type="ECO:0000313" key="15">
    <source>
        <dbReference type="EMBL" id="NKE73130.1"/>
    </source>
</evidence>
<dbReference type="SUPFAM" id="SSF55681">
    <property type="entry name" value="Class II aaRS and biotin synthetases"/>
    <property type="match status" value="1"/>
</dbReference>
<evidence type="ECO:0000256" key="2">
    <source>
        <dbReference type="ARBA" id="ARBA00011738"/>
    </source>
</evidence>
<dbReference type="FunFam" id="3.30.930.10:FF:000065">
    <property type="entry name" value="Proline--tRNA ligase"/>
    <property type="match status" value="1"/>
</dbReference>
<dbReference type="InterPro" id="IPR033730">
    <property type="entry name" value="ProRS_core_prok"/>
</dbReference>
<keyword evidence="16" id="KW-1185">Reference proteome</keyword>
<dbReference type="GO" id="GO:0002161">
    <property type="term" value="F:aminoacyl-tRNA deacylase activity"/>
    <property type="evidence" value="ECO:0007669"/>
    <property type="project" value="InterPro"/>
</dbReference>
<dbReference type="CDD" id="cd00861">
    <property type="entry name" value="ProRS_anticodon_short"/>
    <property type="match status" value="1"/>
</dbReference>
<evidence type="ECO:0000256" key="6">
    <source>
        <dbReference type="ARBA" id="ARBA00022840"/>
    </source>
</evidence>
<dbReference type="FunFam" id="3.30.930.10:FF:000066">
    <property type="entry name" value="Proline--tRNA ligase"/>
    <property type="match status" value="1"/>
</dbReference>
<dbReference type="AlphaFoldDB" id="A0A7X6DTJ9"/>
<evidence type="ECO:0000256" key="4">
    <source>
        <dbReference type="ARBA" id="ARBA00022598"/>
    </source>
</evidence>
<dbReference type="Gene3D" id="3.30.930.10">
    <property type="entry name" value="Bira Bifunctional Protein, Domain 2"/>
    <property type="match status" value="2"/>
</dbReference>
<keyword evidence="7 12" id="KW-0648">Protein biosynthesis</keyword>
<dbReference type="Pfam" id="PF00587">
    <property type="entry name" value="tRNA-synt_2b"/>
    <property type="match status" value="1"/>
</dbReference>
<dbReference type="EMBL" id="VTOW01000005">
    <property type="protein sequence ID" value="NKE73130.1"/>
    <property type="molecule type" value="Genomic_DNA"/>
</dbReference>
<dbReference type="PROSITE" id="PS50862">
    <property type="entry name" value="AA_TRNA_LIGASE_II"/>
    <property type="match status" value="1"/>
</dbReference>
<comment type="caution">
    <text evidence="15">The sequence shown here is derived from an EMBL/GenBank/DDBJ whole genome shotgun (WGS) entry which is preliminary data.</text>
</comment>
<keyword evidence="3 12" id="KW-0963">Cytoplasm</keyword>
<comment type="subcellular location">
    <subcellularLocation>
        <location evidence="1 12">Cytoplasm</location>
    </subcellularLocation>
</comment>
<name>A0A7X6DTJ9_9BACT</name>
<evidence type="ECO:0000256" key="13">
    <source>
        <dbReference type="SAM" id="MobiDB-lite"/>
    </source>
</evidence>
<comment type="subunit">
    <text evidence="2 12">Homodimer.</text>
</comment>
<keyword evidence="5 12" id="KW-0547">Nucleotide-binding</keyword>
<dbReference type="NCBIfam" id="TIGR00409">
    <property type="entry name" value="proS_fam_II"/>
    <property type="match status" value="1"/>
</dbReference>
<dbReference type="GO" id="GO:0004827">
    <property type="term" value="F:proline-tRNA ligase activity"/>
    <property type="evidence" value="ECO:0007669"/>
    <property type="project" value="UniProtKB-UniRule"/>
</dbReference>
<keyword evidence="8 12" id="KW-0030">Aminoacyl-tRNA synthetase</keyword>
<dbReference type="Pfam" id="PF03129">
    <property type="entry name" value="HGTP_anticodon"/>
    <property type="match status" value="1"/>
</dbReference>
<evidence type="ECO:0000256" key="7">
    <source>
        <dbReference type="ARBA" id="ARBA00022917"/>
    </source>
</evidence>
<gene>
    <name evidence="12" type="primary">proS</name>
    <name evidence="15" type="ORF">MNODULE_20450</name>
</gene>
<evidence type="ECO:0000256" key="12">
    <source>
        <dbReference type="HAMAP-Rule" id="MF_01569"/>
    </source>
</evidence>
<dbReference type="InterPro" id="IPR007214">
    <property type="entry name" value="YbaK/aa-tRNA-synth-assoc-dom"/>
</dbReference>
<dbReference type="CDD" id="cd04334">
    <property type="entry name" value="ProRS-INS"/>
    <property type="match status" value="1"/>
</dbReference>
<sequence>MRYSKLLIPTLREDPTEAEVISHRLMMRAGMIRKVSAGIYNFLPVGLRVLSKVAKIVREEMEHAGAQEILMPALQPAELWQETGRWQQYGKELMRLKDRHDRDFCLGPTHEEVITDLVRREVKSYRQLPINLYQIQTKFRDEIRPRFGLMRGREFVMKDAYSFDADLEGAKENYKKMYDAYHKIFSRLGLRFRAVEADTGLIGGSSSHEFMVLAQTGEEGIASCTKCDYAANVERAELKKGAGGRGPGAGEVKGLEKVQTPDKKTVEEVSAFLKATPPQLVKTLLFSADGRPLAVLVRGDHQVNEIKVRRLLGVSDLILADAGKVEAWTGGPSGFSGPVGLKNIEIIGDLSVEVMPESIVGANEKDAHYLHAVPGRDFKVDRFADLRNAVAGDACPRCGAPVSIDRGIEVGHVFMLGTKYSEAMKATFLDSKGEEQFFVMGCYGIGVSRIIAAAIEQNHDEKGIIWPMPIAPFAIHIIPVQDQSERVMITAELIYGSMIRAGIETIIEDRSERAGVKFNDADLLGVPYQVVLGEKNLHEGFVELKNRRTGEKQKVEVEKAIDHLIELVQGPRPQPAS</sequence>
<evidence type="ECO:0000256" key="11">
    <source>
        <dbReference type="ARBA" id="ARBA00060755"/>
    </source>
</evidence>
<feature type="domain" description="Aminoacyl-transfer RNA synthetases class-II family profile" evidence="14">
    <location>
        <begin position="33"/>
        <end position="467"/>
    </location>
</feature>
<dbReference type="InterPro" id="IPR044140">
    <property type="entry name" value="ProRS_anticodon_short"/>
</dbReference>
<reference evidence="15 16" key="1">
    <citation type="journal article" date="2020" name="Nature">
        <title>Bacterial chemolithoautotrophy via manganese oxidation.</title>
        <authorList>
            <person name="Yu H."/>
            <person name="Leadbetter J.R."/>
        </authorList>
    </citation>
    <scope>NUCLEOTIDE SEQUENCE [LARGE SCALE GENOMIC DNA]</scope>
    <source>
        <strain evidence="15 16">Mn-1</strain>
    </source>
</reference>
<dbReference type="Proteomes" id="UP000534783">
    <property type="component" value="Unassembled WGS sequence"/>
</dbReference>
<dbReference type="EC" id="6.1.1.15" evidence="12"/>
<dbReference type="RefSeq" id="WP_168063072.1">
    <property type="nucleotide sequence ID" value="NZ_VTOW01000005.1"/>
</dbReference>
<comment type="domain">
    <text evidence="12">Consists of three domains: the N-terminal catalytic domain, the editing domain and the C-terminal anticodon-binding domain.</text>
</comment>
<dbReference type="InterPro" id="IPR023717">
    <property type="entry name" value="Pro-tRNA-Synthase_IIa_type1"/>
</dbReference>
<evidence type="ECO:0000313" key="16">
    <source>
        <dbReference type="Proteomes" id="UP000534783"/>
    </source>
</evidence>
<dbReference type="InterPro" id="IPR036754">
    <property type="entry name" value="YbaK/aa-tRNA-synt-asso_dom_sf"/>
</dbReference>
<dbReference type="PANTHER" id="PTHR42753:SF2">
    <property type="entry name" value="PROLINE--TRNA LIGASE"/>
    <property type="match status" value="1"/>
</dbReference>
<dbReference type="HAMAP" id="MF_01569">
    <property type="entry name" value="Pro_tRNA_synth_type1"/>
    <property type="match status" value="1"/>
</dbReference>
<dbReference type="InterPro" id="IPR004154">
    <property type="entry name" value="Anticodon-bd"/>
</dbReference>
<dbReference type="GO" id="GO:0006433">
    <property type="term" value="P:prolyl-tRNA aminoacylation"/>
    <property type="evidence" value="ECO:0007669"/>
    <property type="project" value="UniProtKB-UniRule"/>
</dbReference>
<comment type="similarity">
    <text evidence="11 12">Belongs to the class-II aminoacyl-tRNA synthetase family. ProS type 1 subfamily.</text>
</comment>
<dbReference type="Gene3D" id="3.90.960.10">
    <property type="entry name" value="YbaK/aminoacyl-tRNA synthetase-associated domain"/>
    <property type="match status" value="1"/>
</dbReference>
<evidence type="ECO:0000256" key="9">
    <source>
        <dbReference type="ARBA" id="ARBA00047671"/>
    </source>
</evidence>
<keyword evidence="4 12" id="KW-0436">Ligase</keyword>
<evidence type="ECO:0000256" key="3">
    <source>
        <dbReference type="ARBA" id="ARBA00022490"/>
    </source>
</evidence>
<comment type="catalytic activity">
    <reaction evidence="9 12">
        <text>tRNA(Pro) + L-proline + ATP = L-prolyl-tRNA(Pro) + AMP + diphosphate</text>
        <dbReference type="Rhea" id="RHEA:14305"/>
        <dbReference type="Rhea" id="RHEA-COMP:9700"/>
        <dbReference type="Rhea" id="RHEA-COMP:9702"/>
        <dbReference type="ChEBI" id="CHEBI:30616"/>
        <dbReference type="ChEBI" id="CHEBI:33019"/>
        <dbReference type="ChEBI" id="CHEBI:60039"/>
        <dbReference type="ChEBI" id="CHEBI:78442"/>
        <dbReference type="ChEBI" id="CHEBI:78532"/>
        <dbReference type="ChEBI" id="CHEBI:456215"/>
        <dbReference type="EC" id="6.1.1.15"/>
    </reaction>
</comment>
<organism evidence="15 16">
    <name type="scientific">Candidatus Manganitrophus noduliformans</name>
    <dbReference type="NCBI Taxonomy" id="2606439"/>
    <lineage>
        <taxon>Bacteria</taxon>
        <taxon>Pseudomonadati</taxon>
        <taxon>Nitrospirota</taxon>
        <taxon>Nitrospiria</taxon>
        <taxon>Candidatus Troglogloeales</taxon>
        <taxon>Candidatus Manganitrophaceae</taxon>
        <taxon>Candidatus Manganitrophus</taxon>
    </lineage>
</organism>
<dbReference type="SUPFAM" id="SSF55826">
    <property type="entry name" value="YbaK/ProRS associated domain"/>
    <property type="match status" value="1"/>
</dbReference>
<evidence type="ECO:0000256" key="8">
    <source>
        <dbReference type="ARBA" id="ARBA00023146"/>
    </source>
</evidence>
<keyword evidence="6 12" id="KW-0067">ATP-binding</keyword>
<dbReference type="CDD" id="cd00779">
    <property type="entry name" value="ProRS_core_prok"/>
    <property type="match status" value="1"/>
</dbReference>
<accession>A0A7X6DTJ9</accession>
<evidence type="ECO:0000259" key="14">
    <source>
        <dbReference type="PROSITE" id="PS50862"/>
    </source>
</evidence>
<dbReference type="GO" id="GO:0005829">
    <property type="term" value="C:cytosol"/>
    <property type="evidence" value="ECO:0007669"/>
    <property type="project" value="TreeGrafter"/>
</dbReference>
<feature type="compositionally biased region" description="Gly residues" evidence="13">
    <location>
        <begin position="241"/>
        <end position="251"/>
    </location>
</feature>
<feature type="region of interest" description="Disordered" evidence="13">
    <location>
        <begin position="240"/>
        <end position="259"/>
    </location>
</feature>
<dbReference type="SUPFAM" id="SSF52954">
    <property type="entry name" value="Class II aaRS ABD-related"/>
    <property type="match status" value="1"/>
</dbReference>
<dbReference type="PIRSF" id="PIRSF001535">
    <property type="entry name" value="ProRS_1"/>
    <property type="match status" value="1"/>
</dbReference>
<dbReference type="InterPro" id="IPR002316">
    <property type="entry name" value="Pro-tRNA-ligase_IIa"/>
</dbReference>
<dbReference type="NCBIfam" id="NF006625">
    <property type="entry name" value="PRK09194.1"/>
    <property type="match status" value="1"/>
</dbReference>
<dbReference type="InterPro" id="IPR045864">
    <property type="entry name" value="aa-tRNA-synth_II/BPL/LPL"/>
</dbReference>
<dbReference type="InterPro" id="IPR002314">
    <property type="entry name" value="aa-tRNA-synt_IIb"/>
</dbReference>
<evidence type="ECO:0000256" key="1">
    <source>
        <dbReference type="ARBA" id="ARBA00004496"/>
    </source>
</evidence>
<evidence type="ECO:0000256" key="5">
    <source>
        <dbReference type="ARBA" id="ARBA00022741"/>
    </source>
</evidence>
<protein>
    <recommendedName>
        <fullName evidence="12">Proline--tRNA ligase</fullName>
        <ecNumber evidence="12">6.1.1.15</ecNumber>
    </recommendedName>
    <alternativeName>
        <fullName evidence="12">Prolyl-tRNA synthetase</fullName>
        <shortName evidence="12">ProRS</shortName>
    </alternativeName>
</protein>
<comment type="function">
    <text evidence="10 12">Catalyzes the attachment of proline to tRNA(Pro) in a two-step reaction: proline is first activated by ATP to form Pro-AMP and then transferred to the acceptor end of tRNA(Pro). As ProRS can inadvertently accommodate and process non-cognate amino acids such as alanine and cysteine, to avoid such errors it has two additional distinct editing activities against alanine. One activity is designated as 'pretransfer' editing and involves the tRNA(Pro)-independent hydrolysis of activated Ala-AMP. The other activity is designated 'posttransfer' editing and involves deacylation of mischarged Ala-tRNA(Pro). The misacylated Cys-tRNA(Pro) is not edited by ProRS.</text>
</comment>
<dbReference type="Gene3D" id="3.40.50.800">
    <property type="entry name" value="Anticodon-binding domain"/>
    <property type="match status" value="1"/>
</dbReference>
<proteinExistence type="inferred from homology"/>
<dbReference type="GO" id="GO:0005524">
    <property type="term" value="F:ATP binding"/>
    <property type="evidence" value="ECO:0007669"/>
    <property type="project" value="UniProtKB-UniRule"/>
</dbReference>